<comment type="similarity">
    <text evidence="3">Belongs to the CFAP36 family.</text>
</comment>
<keyword evidence="8" id="KW-0966">Cell projection</keyword>
<dbReference type="InterPro" id="IPR023379">
    <property type="entry name" value="BART_dom"/>
</dbReference>
<organism evidence="12 13">
    <name type="scientific">Rotaria sordida</name>
    <dbReference type="NCBI Taxonomy" id="392033"/>
    <lineage>
        <taxon>Eukaryota</taxon>
        <taxon>Metazoa</taxon>
        <taxon>Spiralia</taxon>
        <taxon>Gnathifera</taxon>
        <taxon>Rotifera</taxon>
        <taxon>Eurotatoria</taxon>
        <taxon>Bdelloidea</taxon>
        <taxon>Philodinida</taxon>
        <taxon>Philodinidae</taxon>
        <taxon>Rotaria</taxon>
    </lineage>
</organism>
<reference evidence="12" key="1">
    <citation type="submission" date="2021-02" db="EMBL/GenBank/DDBJ databases">
        <authorList>
            <person name="Nowell W R."/>
        </authorList>
    </citation>
    <scope>NUCLEOTIDE SEQUENCE</scope>
</reference>
<evidence type="ECO:0000256" key="3">
    <source>
        <dbReference type="ARBA" id="ARBA00007460"/>
    </source>
</evidence>
<evidence type="ECO:0000256" key="4">
    <source>
        <dbReference type="ARBA" id="ARBA00021815"/>
    </source>
</evidence>
<dbReference type="Pfam" id="PF11527">
    <property type="entry name" value="ARL2_Bind_BART"/>
    <property type="match status" value="1"/>
</dbReference>
<name>A0A814E8L0_9BILA</name>
<feature type="domain" description="BART" evidence="11">
    <location>
        <begin position="5"/>
        <end position="124"/>
    </location>
</feature>
<evidence type="ECO:0000256" key="9">
    <source>
        <dbReference type="ARBA" id="ARBA00031593"/>
    </source>
</evidence>
<dbReference type="AlphaFoldDB" id="A0A814E8L0"/>
<dbReference type="EMBL" id="CAJNOT010000384">
    <property type="protein sequence ID" value="CAF0962905.1"/>
    <property type="molecule type" value="Genomic_DNA"/>
</dbReference>
<gene>
    <name evidence="12" type="ORF">ZHD862_LOCUS10617</name>
</gene>
<accession>A0A814E8L0</accession>
<comment type="caution">
    <text evidence="12">The sequence shown here is derived from an EMBL/GenBank/DDBJ whole genome shotgun (WGS) entry which is preliminary data.</text>
</comment>
<evidence type="ECO:0000256" key="10">
    <source>
        <dbReference type="SAM" id="MobiDB-lite"/>
    </source>
</evidence>
<keyword evidence="5" id="KW-0963">Cytoplasm</keyword>
<keyword evidence="6" id="KW-0175">Coiled coil</keyword>
<dbReference type="PANTHER" id="PTHR21532">
    <property type="entry name" value="PHOSPHODIESTERASE HL"/>
    <property type="match status" value="1"/>
</dbReference>
<dbReference type="Proteomes" id="UP000663864">
    <property type="component" value="Unassembled WGS sequence"/>
</dbReference>
<sequence length="316" mass="36522">MASNEESWIYDIINDFIHSSIWLSPIQTFIDTNCACFDYDDDDHYQLSLSSLNEQKEIYKQYQNLADSLLTSLSEDLKLDINQVKNSYQKNNSITIDESYEQLYSINDFDLFTEMMKRKNLILQLQALVNLQLECGILKQTDTNDDRVLQLLLKATSSSSTSKTSTENSSTASSNVTQNDRIGMNSDKHQQFQLNEAKSTIEPKTIDSIPEEILREKLKELTISTTSSIDDETASIMSSRQNFLKKQRDLIIRQQHNQRFRELEKESSHIRPQSAANVARKAMETTNKPEQQISNDELEKRRAMAAKLRREVVDKR</sequence>
<dbReference type="GO" id="GO:0005930">
    <property type="term" value="C:axoneme"/>
    <property type="evidence" value="ECO:0007669"/>
    <property type="project" value="TreeGrafter"/>
</dbReference>
<dbReference type="InterPro" id="IPR038888">
    <property type="entry name" value="CFAP36"/>
</dbReference>
<evidence type="ECO:0000256" key="1">
    <source>
        <dbReference type="ARBA" id="ARBA00004138"/>
    </source>
</evidence>
<dbReference type="Gene3D" id="1.20.1520.10">
    <property type="entry name" value="ADP-ribosylation factor-like 2-binding protein, domain"/>
    <property type="match status" value="1"/>
</dbReference>
<evidence type="ECO:0000313" key="13">
    <source>
        <dbReference type="Proteomes" id="UP000663864"/>
    </source>
</evidence>
<protein>
    <recommendedName>
        <fullName evidence="4">Cilia- and flagella-associated protein 36</fullName>
    </recommendedName>
    <alternativeName>
        <fullName evidence="9">Coiled-coil domain-containing protein 104</fullName>
    </alternativeName>
</protein>
<evidence type="ECO:0000256" key="7">
    <source>
        <dbReference type="ARBA" id="ARBA00023069"/>
    </source>
</evidence>
<feature type="compositionally biased region" description="Low complexity" evidence="10">
    <location>
        <begin position="160"/>
        <end position="175"/>
    </location>
</feature>
<proteinExistence type="inferred from homology"/>
<evidence type="ECO:0000313" key="12">
    <source>
        <dbReference type="EMBL" id="CAF0962905.1"/>
    </source>
</evidence>
<evidence type="ECO:0000256" key="8">
    <source>
        <dbReference type="ARBA" id="ARBA00023273"/>
    </source>
</evidence>
<evidence type="ECO:0000259" key="11">
    <source>
        <dbReference type="Pfam" id="PF11527"/>
    </source>
</evidence>
<evidence type="ECO:0000256" key="5">
    <source>
        <dbReference type="ARBA" id="ARBA00022490"/>
    </source>
</evidence>
<dbReference type="GO" id="GO:0097546">
    <property type="term" value="C:ciliary base"/>
    <property type="evidence" value="ECO:0007669"/>
    <property type="project" value="TreeGrafter"/>
</dbReference>
<dbReference type="InterPro" id="IPR042541">
    <property type="entry name" value="BART_sf"/>
</dbReference>
<evidence type="ECO:0000256" key="6">
    <source>
        <dbReference type="ARBA" id="ARBA00023054"/>
    </source>
</evidence>
<comment type="subcellular location">
    <subcellularLocation>
        <location evidence="1">Cell projection</location>
        <location evidence="1">Cilium</location>
    </subcellularLocation>
    <subcellularLocation>
        <location evidence="2">Cytoplasm</location>
    </subcellularLocation>
</comment>
<evidence type="ECO:0000256" key="2">
    <source>
        <dbReference type="ARBA" id="ARBA00004496"/>
    </source>
</evidence>
<feature type="region of interest" description="Disordered" evidence="10">
    <location>
        <begin position="160"/>
        <end position="182"/>
    </location>
</feature>
<keyword evidence="7" id="KW-0969">Cilium</keyword>
<dbReference type="PANTHER" id="PTHR21532:SF0">
    <property type="entry name" value="CILIA- AND FLAGELLA-ASSOCIATED PROTEIN 36"/>
    <property type="match status" value="1"/>
</dbReference>